<evidence type="ECO:0000256" key="7">
    <source>
        <dbReference type="RuleBase" id="RU363069"/>
    </source>
</evidence>
<dbReference type="NCBIfam" id="TIGR00619">
    <property type="entry name" value="sbcd"/>
    <property type="match status" value="1"/>
</dbReference>
<dbReference type="EMBL" id="JASATX010000007">
    <property type="protein sequence ID" value="MDI2099687.1"/>
    <property type="molecule type" value="Genomic_DNA"/>
</dbReference>
<dbReference type="InterPro" id="IPR041796">
    <property type="entry name" value="Mre11_N"/>
</dbReference>
<protein>
    <recommendedName>
        <fullName evidence="3 7">Nuclease SbcCD subunit D</fullName>
    </recommendedName>
</protein>
<keyword evidence="5 7" id="KW-0378">Hydrolase</keyword>
<evidence type="ECO:0000256" key="6">
    <source>
        <dbReference type="ARBA" id="ARBA00022839"/>
    </source>
</evidence>
<dbReference type="GO" id="GO:0006310">
    <property type="term" value="P:DNA recombination"/>
    <property type="evidence" value="ECO:0007669"/>
    <property type="project" value="UniProtKB-KW"/>
</dbReference>
<dbReference type="SUPFAM" id="SSF56300">
    <property type="entry name" value="Metallo-dependent phosphatases"/>
    <property type="match status" value="1"/>
</dbReference>
<proteinExistence type="inferred from homology"/>
<feature type="domain" description="Calcineurin-like phosphoesterase" evidence="8">
    <location>
        <begin position="1"/>
        <end position="101"/>
    </location>
</feature>
<dbReference type="InterPro" id="IPR004593">
    <property type="entry name" value="SbcD"/>
</dbReference>
<dbReference type="GO" id="GO:0008408">
    <property type="term" value="F:3'-5' exonuclease activity"/>
    <property type="evidence" value="ECO:0007669"/>
    <property type="project" value="InterPro"/>
</dbReference>
<dbReference type="GO" id="GO:0006260">
    <property type="term" value="P:DNA replication"/>
    <property type="evidence" value="ECO:0007669"/>
    <property type="project" value="UniProtKB-KW"/>
</dbReference>
<keyword evidence="4 7" id="KW-0540">Nuclease</keyword>
<dbReference type="AlphaFoldDB" id="A0AAW6TDP5"/>
<accession>A0AAW6TDP5</accession>
<evidence type="ECO:0000313" key="10">
    <source>
        <dbReference type="EMBL" id="MDI2099687.1"/>
    </source>
</evidence>
<reference evidence="10 11" key="1">
    <citation type="submission" date="2023-04" db="EMBL/GenBank/DDBJ databases">
        <title>Klugiella caeni sp. nov. isolated from the sludge of biochemical tank.</title>
        <authorList>
            <person name="Geng K."/>
        </authorList>
    </citation>
    <scope>NUCLEOTIDE SEQUENCE [LARGE SCALE GENOMIC DNA]</scope>
    <source>
        <strain evidence="10 11">YN-L-19</strain>
    </source>
</reference>
<dbReference type="CDD" id="cd00840">
    <property type="entry name" value="MPP_Mre11_N"/>
    <property type="match status" value="1"/>
</dbReference>
<dbReference type="Pfam" id="PF12320">
    <property type="entry name" value="SbcD_C"/>
    <property type="match status" value="1"/>
</dbReference>
<evidence type="ECO:0000259" key="9">
    <source>
        <dbReference type="Pfam" id="PF12320"/>
    </source>
</evidence>
<dbReference type="GO" id="GO:0004519">
    <property type="term" value="F:endonuclease activity"/>
    <property type="evidence" value="ECO:0007669"/>
    <property type="project" value="UniProtKB-KW"/>
</dbReference>
<dbReference type="InterPro" id="IPR050535">
    <property type="entry name" value="DNA_Repair-Maintenance_Comp"/>
</dbReference>
<dbReference type="Gene3D" id="3.60.21.10">
    <property type="match status" value="1"/>
</dbReference>
<evidence type="ECO:0000259" key="8">
    <source>
        <dbReference type="Pfam" id="PF00149"/>
    </source>
</evidence>
<evidence type="ECO:0000313" key="11">
    <source>
        <dbReference type="Proteomes" id="UP001321506"/>
    </source>
</evidence>
<comment type="subunit">
    <text evidence="2 7">Heterodimer of SbcC and SbcD.</text>
</comment>
<sequence length="410" mass="45120">MRILHTSDWHIGRSFHGNSTLPAIAQVLDALVQHVRSQQVDVVAVAGDVFDTTTPSVEAYETLSQALARLRDAGARVVLTSGNHDSATRLGFQSQFAALGGIHVITRADRADRPVTIDDEHGPVHFYGIPYTEPILLRREFPDCAARSHAEALDFLMQRVRRDLSERGGRSVALAHCFAVAFRHDEQDAAESIGRADAGSASAVRRSEEQTVGLERDITSGGLDLVPVQVFDGPDYVALGHLHGRSTLSPRVRYSGAPLHYSFSEGFKPRGAWLVELGAAGLQEVTWLDLPVPRRLSTLEASLDELMQGPEYADHEGDWVSAVLTDEVRPIDAMRKLQQRFPHCARVDHRPARIAPDDARRYGDRVQAKSDPELIDGFLRHVRNGVGATDFELEVLNDVLESLTAREATA</sequence>
<keyword evidence="6 7" id="KW-0269">Exonuclease</keyword>
<evidence type="ECO:0000256" key="1">
    <source>
        <dbReference type="ARBA" id="ARBA00010555"/>
    </source>
</evidence>
<keyword evidence="11" id="KW-1185">Reference proteome</keyword>
<name>A0AAW6TDP5_9MICO</name>
<dbReference type="PANTHER" id="PTHR30337">
    <property type="entry name" value="COMPONENT OF ATP-DEPENDENT DSDNA EXONUCLEASE"/>
    <property type="match status" value="1"/>
</dbReference>
<dbReference type="InterPro" id="IPR004843">
    <property type="entry name" value="Calcineurin-like_PHP"/>
</dbReference>
<gene>
    <name evidence="7" type="primary">sbcD</name>
    <name evidence="10" type="ORF">QF206_12005</name>
</gene>
<keyword evidence="7" id="KW-0255">Endonuclease</keyword>
<feature type="domain" description="Nuclease SbcCD subunit D C-terminal" evidence="9">
    <location>
        <begin position="293"/>
        <end position="381"/>
    </location>
</feature>
<organism evidence="10 11">
    <name type="scientific">Ruicaihuangia caeni</name>
    <dbReference type="NCBI Taxonomy" id="3042517"/>
    <lineage>
        <taxon>Bacteria</taxon>
        <taxon>Bacillati</taxon>
        <taxon>Actinomycetota</taxon>
        <taxon>Actinomycetes</taxon>
        <taxon>Micrococcales</taxon>
        <taxon>Microbacteriaceae</taxon>
        <taxon>Ruicaihuangia</taxon>
    </lineage>
</organism>
<dbReference type="InterPro" id="IPR026843">
    <property type="entry name" value="SbcD_C"/>
</dbReference>
<comment type="function">
    <text evidence="7">SbcCD cleaves DNA hairpin structures. These structures can inhibit DNA replication and are intermediates in certain DNA recombination reactions. The complex acts as a 3'-&gt;5' double strand exonuclease that can open hairpins. It also has a 5' single-strand endonuclease activity.</text>
</comment>
<evidence type="ECO:0000256" key="3">
    <source>
        <dbReference type="ARBA" id="ARBA00013365"/>
    </source>
</evidence>
<keyword evidence="7" id="KW-0233">DNA recombination</keyword>
<dbReference type="Proteomes" id="UP001321506">
    <property type="component" value="Unassembled WGS sequence"/>
</dbReference>
<dbReference type="Pfam" id="PF00149">
    <property type="entry name" value="Metallophos"/>
    <property type="match status" value="1"/>
</dbReference>
<evidence type="ECO:0000256" key="5">
    <source>
        <dbReference type="ARBA" id="ARBA00022801"/>
    </source>
</evidence>
<evidence type="ECO:0000256" key="2">
    <source>
        <dbReference type="ARBA" id="ARBA00011322"/>
    </source>
</evidence>
<comment type="similarity">
    <text evidence="1 7">Belongs to the SbcD family.</text>
</comment>
<comment type="caution">
    <text evidence="10">The sequence shown here is derived from an EMBL/GenBank/DDBJ whole genome shotgun (WGS) entry which is preliminary data.</text>
</comment>
<dbReference type="RefSeq" id="WP_281489482.1">
    <property type="nucleotide sequence ID" value="NZ_JASATX010000007.1"/>
</dbReference>
<dbReference type="PANTHER" id="PTHR30337:SF0">
    <property type="entry name" value="NUCLEASE SBCCD SUBUNIT D"/>
    <property type="match status" value="1"/>
</dbReference>
<keyword evidence="7" id="KW-0235">DNA replication</keyword>
<evidence type="ECO:0000256" key="4">
    <source>
        <dbReference type="ARBA" id="ARBA00022722"/>
    </source>
</evidence>
<dbReference type="InterPro" id="IPR029052">
    <property type="entry name" value="Metallo-depent_PP-like"/>
</dbReference>